<reference evidence="9" key="1">
    <citation type="submission" date="2020-07" db="EMBL/GenBank/DDBJ databases">
        <title>Huge and variable diversity of episymbiotic CPR bacteria and DPANN archaea in groundwater ecosystems.</title>
        <authorList>
            <person name="He C.Y."/>
            <person name="Keren R."/>
            <person name="Whittaker M."/>
            <person name="Farag I.F."/>
            <person name="Doudna J."/>
            <person name="Cate J.H.D."/>
            <person name="Banfield J.F."/>
        </authorList>
    </citation>
    <scope>NUCLEOTIDE SEQUENCE</scope>
    <source>
        <strain evidence="9">NC_groundwater_763_Ag_S-0.2um_68_21</strain>
    </source>
</reference>
<dbReference type="InterPro" id="IPR005190">
    <property type="entry name" value="GlnE_rpt_dom"/>
</dbReference>
<dbReference type="GO" id="GO:0047388">
    <property type="term" value="F:[glutamine synthetase]-adenylyl-L-tyrosine phosphorylase activity"/>
    <property type="evidence" value="ECO:0007669"/>
    <property type="project" value="UniProtKB-EC"/>
</dbReference>
<accession>A0A932I400</accession>
<keyword evidence="6" id="KW-0511">Multifunctional enzyme</keyword>
<evidence type="ECO:0000256" key="1">
    <source>
        <dbReference type="ARBA" id="ARBA00022679"/>
    </source>
</evidence>
<keyword evidence="3" id="KW-0547">Nucleotide-binding</keyword>
<evidence type="ECO:0000256" key="5">
    <source>
        <dbReference type="ARBA" id="ARBA00022842"/>
    </source>
</evidence>
<organism evidence="9 10">
    <name type="scientific">Tectimicrobiota bacterium</name>
    <dbReference type="NCBI Taxonomy" id="2528274"/>
    <lineage>
        <taxon>Bacteria</taxon>
        <taxon>Pseudomonadati</taxon>
        <taxon>Nitrospinota/Tectimicrobiota group</taxon>
        <taxon>Candidatus Tectimicrobiota</taxon>
    </lineage>
</organism>
<dbReference type="InterPro" id="IPR043519">
    <property type="entry name" value="NT_sf"/>
</dbReference>
<dbReference type="AlphaFoldDB" id="A0A932I400"/>
<dbReference type="SUPFAM" id="SSF81301">
    <property type="entry name" value="Nucleotidyltransferase"/>
    <property type="match status" value="2"/>
</dbReference>
<evidence type="ECO:0000256" key="6">
    <source>
        <dbReference type="ARBA" id="ARBA00023268"/>
    </source>
</evidence>
<feature type="domain" description="Glutamate-ammonia ligase adenylyltransferase repeated" evidence="7">
    <location>
        <begin position="110"/>
        <end position="364"/>
    </location>
</feature>
<dbReference type="PANTHER" id="PTHR30621">
    <property type="entry name" value="GLUTAMINE SYNTHETASE ADENYLYLTRANSFERASE"/>
    <property type="match status" value="1"/>
</dbReference>
<dbReference type="EMBL" id="JACPUR010000041">
    <property type="protein sequence ID" value="MBI3129470.1"/>
    <property type="molecule type" value="Genomic_DNA"/>
</dbReference>
<dbReference type="EC" id="2.7.7.89" evidence="9"/>
<name>A0A932I400_UNCTE</name>
<dbReference type="Pfam" id="PF08335">
    <property type="entry name" value="GlnD_UR_UTase"/>
    <property type="match status" value="2"/>
</dbReference>
<gene>
    <name evidence="9" type="primary">glnE</name>
    <name evidence="9" type="ORF">HYZ11_17820</name>
</gene>
<comment type="caution">
    <text evidence="9">The sequence shown here is derived from an EMBL/GenBank/DDBJ whole genome shotgun (WGS) entry which is preliminary data.</text>
</comment>
<feature type="domain" description="Glutamate-ammonia ligase adenylyltransferase repeated" evidence="7">
    <location>
        <begin position="646"/>
        <end position="900"/>
    </location>
</feature>
<dbReference type="Proteomes" id="UP000782312">
    <property type="component" value="Unassembled WGS sequence"/>
</dbReference>
<keyword evidence="1 9" id="KW-0808">Transferase</keyword>
<feature type="domain" description="PII-uridylyltransferase/Glutamine-synthetase adenylyltransferase" evidence="8">
    <location>
        <begin position="927"/>
        <end position="1065"/>
    </location>
</feature>
<keyword evidence="4" id="KW-0067">ATP-binding</keyword>
<protein>
    <submittedName>
        <fullName evidence="9">Bifunctional [glutamate--ammonia ligase]-adenylyl-L-tyrosine phosphorylase/[glutamate--ammonia-ligase] adenylyltransferase</fullName>
        <ecNumber evidence="9">2.7.7.42</ecNumber>
        <ecNumber evidence="9">2.7.7.89</ecNumber>
    </submittedName>
</protein>
<evidence type="ECO:0000256" key="2">
    <source>
        <dbReference type="ARBA" id="ARBA00022695"/>
    </source>
</evidence>
<evidence type="ECO:0000259" key="7">
    <source>
        <dbReference type="Pfam" id="PF03710"/>
    </source>
</evidence>
<evidence type="ECO:0000313" key="10">
    <source>
        <dbReference type="Proteomes" id="UP000782312"/>
    </source>
</evidence>
<evidence type="ECO:0000313" key="9">
    <source>
        <dbReference type="EMBL" id="MBI3129470.1"/>
    </source>
</evidence>
<keyword evidence="5" id="KW-0460">Magnesium</keyword>
<dbReference type="Pfam" id="PF03710">
    <property type="entry name" value="GlnE"/>
    <property type="match status" value="2"/>
</dbReference>
<dbReference type="Gene3D" id="3.30.460.10">
    <property type="entry name" value="Beta Polymerase, domain 2"/>
    <property type="match status" value="2"/>
</dbReference>
<proteinExistence type="inferred from homology"/>
<dbReference type="HAMAP" id="MF_00802">
    <property type="entry name" value="GlnE"/>
    <property type="match status" value="1"/>
</dbReference>
<dbReference type="SUPFAM" id="SSF81593">
    <property type="entry name" value="Nucleotidyltransferase substrate binding subunit/domain"/>
    <property type="match status" value="2"/>
</dbReference>
<dbReference type="EC" id="2.7.7.42" evidence="9"/>
<feature type="domain" description="PII-uridylyltransferase/Glutamine-synthetase adenylyltransferase" evidence="8">
    <location>
        <begin position="386"/>
        <end position="530"/>
    </location>
</feature>
<keyword evidence="9" id="KW-0436">Ligase</keyword>
<dbReference type="GO" id="GO:0005524">
    <property type="term" value="F:ATP binding"/>
    <property type="evidence" value="ECO:0007669"/>
    <property type="project" value="UniProtKB-KW"/>
</dbReference>
<dbReference type="InterPro" id="IPR023057">
    <property type="entry name" value="GlnE"/>
</dbReference>
<dbReference type="PANTHER" id="PTHR30621:SF0">
    <property type="entry name" value="BIFUNCTIONAL GLUTAMINE SYNTHETASE ADENYLYLTRANSFERASE_ADENYLYL-REMOVING ENZYME"/>
    <property type="match status" value="1"/>
</dbReference>
<sequence length="1074" mass="119096">MTVAIQDHPGVEHIERLLAGGAPSPMAADLLDSIGVIDPARACRNLQSLALHPAFPRNDRDFLVQLLAALSETFEPERALSNFERIMATREDPDALLRLLRRYPERRAALFTLAGGSQFLTDTVLRHPEFLDWLLRPSALQGERSESRMEAELWRWVQRLRTQPNGPSNALRRFRQREYLRIGLRDLMRLADMPQTVLALSHLADATLEAAVRVARAELEARYGKPLYRSKEGRSLPCEFAVIALGKLGGLELNFSSDIDLIFIYSSDEGGTRGATGRDHISNHEFHARLARRVIALMAENTEEGHVFRVDTRLRPEGDQGALAYSLRSCEVYYESWGETWERQALIKARLAAGSAALGKAFLDMIRPFIYRRTLDLSALDEIGHIKDRINAQIAASGRKASNIKLGEGGIREIEFIVQSFQLIYGGKEKFLRTPSTLEALSVIQALGLLPMDDCAALSSAYIFLRDIEHRVQMTQGLQTHDLPADAHALTVLARKMGFHRTGGMSERTGFLAALQNHQDQVSRVFQNLFRKGDSEEAGRPAEEEAPAAAETLEDSLAPADLAPYNFADPESASARLRLLRNGEPFERVSARAKRLFDNLLPRLLFLTLDLPDPDQAVVNLSRFVERSGGREGAFTLLSEQENVLEALLRLFGSSDYLSESLLSQPGLLDSLFQAEALTSSKAAGTLQKELSAEALKGSDAAQRFARLCAAKRGEELAIGLRSILGEADIFQTMSDLTSLAEAVLAVGLRVAEEEVRGLHGSPIEAETGQPAGFSIIGLGKLGSREMNFGSDLDLVFVYSGPGGTDGKINGKGAAWGSASNHQFFLRLATALRDGLSAPASGERAYEIDLRLRPEGQKGAIAVPLQTFEDYFRDRAELWERQALCRARPVAGSPALSRRFMGLAAEFVYERPLPPNLAAGIDHVRLRMERELTHEAEGEIDLKLGHGGLTDIEFLVQYLLISHGREKPAIRRPETAEALRALRAAGLLNEEDADTLLDTYRFLRQVENRLRIARAQPLHTFPATPEGMEMLARRLGYSDDEEGSSRAKLLADYERHTQRVRAIYRERLGLKKRA</sequence>
<dbReference type="NCBIfam" id="NF008292">
    <property type="entry name" value="PRK11072.1"/>
    <property type="match status" value="1"/>
</dbReference>
<dbReference type="CDD" id="cd05401">
    <property type="entry name" value="NT_GlnE_GlnD_like"/>
    <property type="match status" value="2"/>
</dbReference>
<dbReference type="Gene3D" id="1.20.120.330">
    <property type="entry name" value="Nucleotidyltransferases domain 2"/>
    <property type="match status" value="2"/>
</dbReference>
<dbReference type="GO" id="GO:0005829">
    <property type="term" value="C:cytosol"/>
    <property type="evidence" value="ECO:0007669"/>
    <property type="project" value="TreeGrafter"/>
</dbReference>
<dbReference type="InterPro" id="IPR013546">
    <property type="entry name" value="PII_UdlTrfase/GS_AdlTrfase"/>
</dbReference>
<dbReference type="GO" id="GO:0016874">
    <property type="term" value="F:ligase activity"/>
    <property type="evidence" value="ECO:0007669"/>
    <property type="project" value="UniProtKB-KW"/>
</dbReference>
<evidence type="ECO:0000259" key="8">
    <source>
        <dbReference type="Pfam" id="PF08335"/>
    </source>
</evidence>
<evidence type="ECO:0000256" key="3">
    <source>
        <dbReference type="ARBA" id="ARBA00022741"/>
    </source>
</evidence>
<dbReference type="GO" id="GO:0000820">
    <property type="term" value="P:regulation of glutamine family amino acid metabolic process"/>
    <property type="evidence" value="ECO:0007669"/>
    <property type="project" value="TreeGrafter"/>
</dbReference>
<dbReference type="GO" id="GO:0008882">
    <property type="term" value="F:[glutamate-ammonia-ligase] adenylyltransferase activity"/>
    <property type="evidence" value="ECO:0007669"/>
    <property type="project" value="UniProtKB-EC"/>
</dbReference>
<dbReference type="Gene3D" id="1.20.120.1510">
    <property type="match status" value="1"/>
</dbReference>
<evidence type="ECO:0000256" key="4">
    <source>
        <dbReference type="ARBA" id="ARBA00022840"/>
    </source>
</evidence>
<keyword evidence="2 9" id="KW-0548">Nucleotidyltransferase</keyword>